<dbReference type="InterPro" id="IPR046668">
    <property type="entry name" value="DUF6538"/>
</dbReference>
<dbReference type="RefSeq" id="WP_209353251.1">
    <property type="nucleotide sequence ID" value="NZ_JAGIYZ010000019.1"/>
</dbReference>
<dbReference type="PANTHER" id="PTHR30349">
    <property type="entry name" value="PHAGE INTEGRASE-RELATED"/>
    <property type="match status" value="1"/>
</dbReference>
<keyword evidence="2" id="KW-0229">DNA integration</keyword>
<evidence type="ECO:0000256" key="5">
    <source>
        <dbReference type="PROSITE-ProRule" id="PRU01248"/>
    </source>
</evidence>
<gene>
    <name evidence="7" type="ORF">J5Y09_18210</name>
</gene>
<dbReference type="Gene3D" id="1.10.443.10">
    <property type="entry name" value="Intergrase catalytic core"/>
    <property type="match status" value="1"/>
</dbReference>
<reference evidence="7 8" key="1">
    <citation type="submission" date="2021-03" db="EMBL/GenBank/DDBJ databases">
        <authorList>
            <person name="So Y."/>
        </authorList>
    </citation>
    <scope>NUCLEOTIDE SEQUENCE [LARGE SCALE GENOMIC DNA]</scope>
    <source>
        <strain evidence="7 8">PWR1</strain>
    </source>
</reference>
<evidence type="ECO:0000259" key="6">
    <source>
        <dbReference type="PROSITE" id="PS51900"/>
    </source>
</evidence>
<evidence type="ECO:0000313" key="8">
    <source>
        <dbReference type="Proteomes" id="UP000680815"/>
    </source>
</evidence>
<dbReference type="InterPro" id="IPR050090">
    <property type="entry name" value="Tyrosine_recombinase_XerCD"/>
</dbReference>
<protein>
    <recommendedName>
        <fullName evidence="6">Core-binding (CB) domain-containing protein</fullName>
    </recommendedName>
</protein>
<comment type="caution">
    <text evidence="7">The sequence shown here is derived from an EMBL/GenBank/DDBJ whole genome shotgun (WGS) entry which is preliminary data.</text>
</comment>
<name>A0ABS4AYP2_9PROT</name>
<dbReference type="Pfam" id="PF20172">
    <property type="entry name" value="DUF6538"/>
    <property type="match status" value="1"/>
</dbReference>
<dbReference type="PROSITE" id="PS51900">
    <property type="entry name" value="CB"/>
    <property type="match status" value="1"/>
</dbReference>
<evidence type="ECO:0000313" key="7">
    <source>
        <dbReference type="EMBL" id="MBP0465866.1"/>
    </source>
</evidence>
<proteinExistence type="inferred from homology"/>
<dbReference type="InterPro" id="IPR010998">
    <property type="entry name" value="Integrase_recombinase_N"/>
</dbReference>
<keyword evidence="8" id="KW-1185">Reference proteome</keyword>
<keyword evidence="4" id="KW-0233">DNA recombination</keyword>
<dbReference type="InterPro" id="IPR044068">
    <property type="entry name" value="CB"/>
</dbReference>
<keyword evidence="3 5" id="KW-0238">DNA-binding</keyword>
<comment type="similarity">
    <text evidence="1">Belongs to the 'phage' integrase family.</text>
</comment>
<sequence length="515" mass="56233">MALVMTRPTKDPKSGIWEVRKGVPKALRAIIGVRELKRSLGTKDDAEARRRGPAVIAEFEARIAAAWAQHRGAAASLSPQEVAAIVGEWYRVEGAKIDAAPGDPDVRDVEQDIVVNDRVDPIEGDVTATDDDQATADAVLALRGIAADETTRRLTATAIAGARIDLAVRAVRRAGGRWAPDPAEAEFPALVSREPTAKAEPLRSAALLAAWATETRPAPSTLKKYRATFRQIERVLGFDDVRRITVADVVRFKEARLAEGKDVGTVADDVLSAGAVFRWAVRNGKVSDNPCAQMAPKVNRRGPAPRAPYDDEEAARILTAARQESGALRWLPWLLCFTGARIGELAELRRCAVQRERDVPFLDIRPTETRAGKNATMQRMVPLHPALISEGFLDYVAGLPANPDGPLFPDLAPDPRGSRVAPAQGRIGRWMRRSVGITDKRKAPAHSWRHRMEDELRKVRAPAEVQDAITGRYNPRNAGAGYGLGFRGMPDEVLKDLRRIPSPLEQRAAQGPEDA</sequence>
<dbReference type="InterPro" id="IPR011010">
    <property type="entry name" value="DNA_brk_join_enz"/>
</dbReference>
<evidence type="ECO:0000256" key="2">
    <source>
        <dbReference type="ARBA" id="ARBA00022908"/>
    </source>
</evidence>
<dbReference type="Gene3D" id="1.10.150.130">
    <property type="match status" value="1"/>
</dbReference>
<dbReference type="SUPFAM" id="SSF56349">
    <property type="entry name" value="DNA breaking-rejoining enzymes"/>
    <property type="match status" value="1"/>
</dbReference>
<dbReference type="PANTHER" id="PTHR30349:SF41">
    <property type="entry name" value="INTEGRASE_RECOMBINASE PROTEIN MJ0367-RELATED"/>
    <property type="match status" value="1"/>
</dbReference>
<dbReference type="Proteomes" id="UP000680815">
    <property type="component" value="Unassembled WGS sequence"/>
</dbReference>
<dbReference type="EMBL" id="JAGIYZ010000019">
    <property type="protein sequence ID" value="MBP0465866.1"/>
    <property type="molecule type" value="Genomic_DNA"/>
</dbReference>
<evidence type="ECO:0000256" key="1">
    <source>
        <dbReference type="ARBA" id="ARBA00008857"/>
    </source>
</evidence>
<accession>A0ABS4AYP2</accession>
<organism evidence="7 8">
    <name type="scientific">Roseomonas nitratireducens</name>
    <dbReference type="NCBI Taxonomy" id="2820810"/>
    <lineage>
        <taxon>Bacteria</taxon>
        <taxon>Pseudomonadati</taxon>
        <taxon>Pseudomonadota</taxon>
        <taxon>Alphaproteobacteria</taxon>
        <taxon>Acetobacterales</taxon>
        <taxon>Roseomonadaceae</taxon>
        <taxon>Roseomonas</taxon>
    </lineage>
</organism>
<evidence type="ECO:0000256" key="3">
    <source>
        <dbReference type="ARBA" id="ARBA00023125"/>
    </source>
</evidence>
<dbReference type="InterPro" id="IPR013762">
    <property type="entry name" value="Integrase-like_cat_sf"/>
</dbReference>
<feature type="domain" description="Core-binding (CB)" evidence="6">
    <location>
        <begin position="202"/>
        <end position="281"/>
    </location>
</feature>
<evidence type="ECO:0000256" key="4">
    <source>
        <dbReference type="ARBA" id="ARBA00023172"/>
    </source>
</evidence>